<proteinExistence type="predicted"/>
<accession>A0A7S3LND7</accession>
<dbReference type="GO" id="GO:0001664">
    <property type="term" value="F:G protein-coupled receptor binding"/>
    <property type="evidence" value="ECO:0007669"/>
    <property type="project" value="TreeGrafter"/>
</dbReference>
<dbReference type="GO" id="GO:0046872">
    <property type="term" value="F:metal ion binding"/>
    <property type="evidence" value="ECO:0007669"/>
    <property type="project" value="UniProtKB-KW"/>
</dbReference>
<dbReference type="Gene3D" id="3.40.50.300">
    <property type="entry name" value="P-loop containing nucleotide triphosphate hydrolases"/>
    <property type="match status" value="1"/>
</dbReference>
<feature type="compositionally biased region" description="Basic residues" evidence="7">
    <location>
        <begin position="1"/>
        <end position="10"/>
    </location>
</feature>
<keyword evidence="2 5" id="KW-0547">Nucleotide-binding</keyword>
<evidence type="ECO:0000256" key="2">
    <source>
        <dbReference type="ARBA" id="ARBA00022741"/>
    </source>
</evidence>
<dbReference type="PRINTS" id="PR00318">
    <property type="entry name" value="GPROTEINA"/>
</dbReference>
<evidence type="ECO:0000256" key="4">
    <source>
        <dbReference type="ARBA" id="ARBA00023224"/>
    </source>
</evidence>
<protein>
    <recommendedName>
        <fullName evidence="9">G domain-containing protein</fullName>
    </recommendedName>
</protein>
<name>A0A7S3LND7_9STRA</name>
<evidence type="ECO:0000256" key="5">
    <source>
        <dbReference type="PIRSR" id="PIRSR601019-1"/>
    </source>
</evidence>
<reference evidence="8" key="1">
    <citation type="submission" date="2021-01" db="EMBL/GenBank/DDBJ databases">
        <authorList>
            <person name="Corre E."/>
            <person name="Pelletier E."/>
            <person name="Niang G."/>
            <person name="Scheremetjew M."/>
            <person name="Finn R."/>
            <person name="Kale V."/>
            <person name="Holt S."/>
            <person name="Cochrane G."/>
            <person name="Meng A."/>
            <person name="Brown T."/>
            <person name="Cohen L."/>
        </authorList>
    </citation>
    <scope>NUCLEOTIDE SEQUENCE</scope>
    <source>
        <strain evidence="8">GSBS06</strain>
    </source>
</reference>
<dbReference type="GO" id="GO:0007188">
    <property type="term" value="P:adenylate cyclase-modulating G protein-coupled receptor signaling pathway"/>
    <property type="evidence" value="ECO:0007669"/>
    <property type="project" value="TreeGrafter"/>
</dbReference>
<dbReference type="InterPro" id="IPR001019">
    <property type="entry name" value="Gprotein_alpha_su"/>
</dbReference>
<dbReference type="EMBL" id="HBIN01008197">
    <property type="protein sequence ID" value="CAE0435793.1"/>
    <property type="molecule type" value="Transcribed_RNA"/>
</dbReference>
<evidence type="ECO:0000256" key="7">
    <source>
        <dbReference type="SAM" id="MobiDB-lite"/>
    </source>
</evidence>
<evidence type="ECO:0000256" key="1">
    <source>
        <dbReference type="ARBA" id="ARBA00022723"/>
    </source>
</evidence>
<feature type="binding site" evidence="5">
    <location>
        <begin position="276"/>
        <end position="279"/>
    </location>
    <ligand>
        <name>GTP</name>
        <dbReference type="ChEBI" id="CHEBI:37565"/>
    </ligand>
</feature>
<keyword evidence="4" id="KW-0807">Transducer</keyword>
<feature type="region of interest" description="Disordered" evidence="7">
    <location>
        <begin position="1"/>
        <end position="28"/>
    </location>
</feature>
<dbReference type="SMART" id="SM00275">
    <property type="entry name" value="G_alpha"/>
    <property type="match status" value="1"/>
</dbReference>
<dbReference type="AlphaFoldDB" id="A0A7S3LND7"/>
<dbReference type="GO" id="GO:0005737">
    <property type="term" value="C:cytoplasm"/>
    <property type="evidence" value="ECO:0007669"/>
    <property type="project" value="TreeGrafter"/>
</dbReference>
<evidence type="ECO:0000256" key="3">
    <source>
        <dbReference type="ARBA" id="ARBA00023134"/>
    </source>
</evidence>
<dbReference type="FunFam" id="3.40.50.300:FF:000692">
    <property type="entry name" value="Guanine nucleotide-binding protein subunit alpha"/>
    <property type="match status" value="1"/>
</dbReference>
<dbReference type="PANTHER" id="PTHR10218">
    <property type="entry name" value="GTP-BINDING PROTEIN ALPHA SUBUNIT"/>
    <property type="match status" value="1"/>
</dbReference>
<dbReference type="GO" id="GO:0005525">
    <property type="term" value="F:GTP binding"/>
    <property type="evidence" value="ECO:0007669"/>
    <property type="project" value="UniProtKB-KW"/>
</dbReference>
<dbReference type="SUPFAM" id="SSF52540">
    <property type="entry name" value="P-loop containing nucleoside triphosphate hydrolases"/>
    <property type="match status" value="1"/>
</dbReference>
<sequence length="363" mass="41255">MSKMLRKRLPGRTQKLGTSTSTKQTTGTKITEWRKTLRFPFTKKATFGQEPTLENNLVQNTKLPDHQKNALQQYEDEARQNGSSVKSFRAYINSERFTNKSSQPQPVKKKSLSKRVSESLMHYGVPLRKKSNSITGLVKRASSGLNMGRSSELSVMFLGIGNAGKTTLFRQFVQMSKKGDGDLDNPYVPTDSFHTETISFQRQSFKLLDIGGSYGNRVHWMQHLRGVNTVIFVVAIDEYDQKNVDGDNSLLESLEVFEGMRRNIEINNINTILILNKVDVFKDKLCNQHINLNVSGLFPDARATEDFDEAMDWLKQQFRNHAGEGLEIHITTAINNKEVQQTIKEVARGIIKRQKALKWSALL</sequence>
<dbReference type="GO" id="GO:0003924">
    <property type="term" value="F:GTPase activity"/>
    <property type="evidence" value="ECO:0007669"/>
    <property type="project" value="InterPro"/>
</dbReference>
<feature type="binding site" evidence="6">
    <location>
        <position position="190"/>
    </location>
    <ligand>
        <name>Mg(2+)</name>
        <dbReference type="ChEBI" id="CHEBI:18420"/>
    </ligand>
</feature>
<dbReference type="PROSITE" id="PS51882">
    <property type="entry name" value="G_ALPHA"/>
    <property type="match status" value="1"/>
</dbReference>
<evidence type="ECO:0008006" key="9">
    <source>
        <dbReference type="Google" id="ProtNLM"/>
    </source>
</evidence>
<dbReference type="SMART" id="SM00177">
    <property type="entry name" value="ARF"/>
    <property type="match status" value="1"/>
</dbReference>
<keyword evidence="6" id="KW-0460">Magnesium</keyword>
<organism evidence="8">
    <name type="scientific">Aplanochytrium stocchinoi</name>
    <dbReference type="NCBI Taxonomy" id="215587"/>
    <lineage>
        <taxon>Eukaryota</taxon>
        <taxon>Sar</taxon>
        <taxon>Stramenopiles</taxon>
        <taxon>Bigyra</taxon>
        <taxon>Labyrinthulomycetes</taxon>
        <taxon>Thraustochytrida</taxon>
        <taxon>Thraustochytriidae</taxon>
        <taxon>Aplanochytrium</taxon>
    </lineage>
</organism>
<dbReference type="PANTHER" id="PTHR10218:SF302">
    <property type="entry name" value="GUANINE NUCLEOTIDE-BINDING PROTEIN ALPHA-5 SUBUNIT"/>
    <property type="match status" value="1"/>
</dbReference>
<dbReference type="GO" id="GO:0005834">
    <property type="term" value="C:heterotrimeric G-protein complex"/>
    <property type="evidence" value="ECO:0007669"/>
    <property type="project" value="TreeGrafter"/>
</dbReference>
<evidence type="ECO:0000313" key="8">
    <source>
        <dbReference type="EMBL" id="CAE0435793.1"/>
    </source>
</evidence>
<dbReference type="GO" id="GO:0031683">
    <property type="term" value="F:G-protein beta/gamma-subunit complex binding"/>
    <property type="evidence" value="ECO:0007669"/>
    <property type="project" value="InterPro"/>
</dbReference>
<keyword evidence="3 5" id="KW-0342">GTP-binding</keyword>
<feature type="binding site" evidence="5">
    <location>
        <position position="333"/>
    </location>
    <ligand>
        <name>GTP</name>
        <dbReference type="ChEBI" id="CHEBI:37565"/>
    </ligand>
</feature>
<feature type="compositionally biased region" description="Low complexity" evidence="7">
    <location>
        <begin position="13"/>
        <end position="28"/>
    </location>
</feature>
<gene>
    <name evidence="8" type="ORF">ASTO00021_LOCUS6073</name>
</gene>
<feature type="region of interest" description="Disordered" evidence="7">
    <location>
        <begin position="95"/>
        <end position="115"/>
    </location>
</feature>
<dbReference type="InterPro" id="IPR027417">
    <property type="entry name" value="P-loop_NTPase"/>
</dbReference>
<evidence type="ECO:0000256" key="6">
    <source>
        <dbReference type="PIRSR" id="PIRSR601019-2"/>
    </source>
</evidence>
<keyword evidence="1 6" id="KW-0479">Metal-binding</keyword>
<dbReference type="Pfam" id="PF00503">
    <property type="entry name" value="G-alpha"/>
    <property type="match status" value="1"/>
</dbReference>